<accession>A0AAV4WSJ8</accession>
<comment type="caution">
    <text evidence="1">The sequence shown here is derived from an EMBL/GenBank/DDBJ whole genome shotgun (WGS) entry which is preliminary data.</text>
</comment>
<keyword evidence="2" id="KW-1185">Reference proteome</keyword>
<evidence type="ECO:0000313" key="2">
    <source>
        <dbReference type="Proteomes" id="UP001054945"/>
    </source>
</evidence>
<dbReference type="AlphaFoldDB" id="A0AAV4WSJ8"/>
<sequence length="120" mass="13985">MEFVCCNRSFVFRTFHFNYIALHTTLLNQLNFAQRSRELQIGNKRRKNSFFCVINSVRNVGTRLSLREKEKILYFSLRRLCLLAEFIFEMPGPCGCTNCTNCTCESCKCTNCACGQQKQK</sequence>
<evidence type="ECO:0008006" key="3">
    <source>
        <dbReference type="Google" id="ProtNLM"/>
    </source>
</evidence>
<reference evidence="1 2" key="1">
    <citation type="submission" date="2021-06" db="EMBL/GenBank/DDBJ databases">
        <title>Caerostris extrusa draft genome.</title>
        <authorList>
            <person name="Kono N."/>
            <person name="Arakawa K."/>
        </authorList>
    </citation>
    <scope>NUCLEOTIDE SEQUENCE [LARGE SCALE GENOMIC DNA]</scope>
</reference>
<gene>
    <name evidence="1" type="ORF">CEXT_376941</name>
</gene>
<organism evidence="1 2">
    <name type="scientific">Caerostris extrusa</name>
    <name type="common">Bark spider</name>
    <name type="synonym">Caerostris bankana</name>
    <dbReference type="NCBI Taxonomy" id="172846"/>
    <lineage>
        <taxon>Eukaryota</taxon>
        <taxon>Metazoa</taxon>
        <taxon>Ecdysozoa</taxon>
        <taxon>Arthropoda</taxon>
        <taxon>Chelicerata</taxon>
        <taxon>Arachnida</taxon>
        <taxon>Araneae</taxon>
        <taxon>Araneomorphae</taxon>
        <taxon>Entelegynae</taxon>
        <taxon>Araneoidea</taxon>
        <taxon>Araneidae</taxon>
        <taxon>Caerostris</taxon>
    </lineage>
</organism>
<name>A0AAV4WSJ8_CAEEX</name>
<proteinExistence type="predicted"/>
<dbReference type="EMBL" id="BPLR01016525">
    <property type="protein sequence ID" value="GIY84528.1"/>
    <property type="molecule type" value="Genomic_DNA"/>
</dbReference>
<protein>
    <recommendedName>
        <fullName evidence="3">Metallothionein</fullName>
    </recommendedName>
</protein>
<evidence type="ECO:0000313" key="1">
    <source>
        <dbReference type="EMBL" id="GIY84528.1"/>
    </source>
</evidence>
<dbReference type="Proteomes" id="UP001054945">
    <property type="component" value="Unassembled WGS sequence"/>
</dbReference>